<evidence type="ECO:0000313" key="8">
    <source>
        <dbReference type="Proteomes" id="UP000663879"/>
    </source>
</evidence>
<reference evidence="7" key="1">
    <citation type="submission" date="2021-02" db="EMBL/GenBank/DDBJ databases">
        <authorList>
            <person name="Nowell W R."/>
        </authorList>
    </citation>
    <scope>NUCLEOTIDE SEQUENCE</scope>
    <source>
        <strain evidence="7">Ploen Becks lab</strain>
    </source>
</reference>
<dbReference type="AlphaFoldDB" id="A0A813M2D6"/>
<dbReference type="Gene3D" id="3.30.900.10">
    <property type="entry name" value="HORMA domain"/>
    <property type="match status" value="1"/>
</dbReference>
<feature type="region of interest" description="Disordered" evidence="5">
    <location>
        <begin position="251"/>
        <end position="296"/>
    </location>
</feature>
<evidence type="ECO:0000256" key="1">
    <source>
        <dbReference type="ARBA" id="ARBA00004329"/>
    </source>
</evidence>
<keyword evidence="3 4" id="KW-0072">Autophagy</keyword>
<dbReference type="InterPro" id="IPR018731">
    <property type="entry name" value="Atg13_N"/>
</dbReference>
<evidence type="ECO:0000256" key="2">
    <source>
        <dbReference type="ARBA" id="ARBA00007341"/>
    </source>
</evidence>
<evidence type="ECO:0000259" key="6">
    <source>
        <dbReference type="Pfam" id="PF10033"/>
    </source>
</evidence>
<name>A0A813M2D6_9BILA</name>
<dbReference type="Pfam" id="PF10033">
    <property type="entry name" value="ATG13"/>
    <property type="match status" value="1"/>
</dbReference>
<keyword evidence="8" id="KW-1185">Reference proteome</keyword>
<dbReference type="GO" id="GO:0000407">
    <property type="term" value="C:phagophore assembly site"/>
    <property type="evidence" value="ECO:0007669"/>
    <property type="project" value="UniProtKB-SubCell"/>
</dbReference>
<dbReference type="GO" id="GO:0005829">
    <property type="term" value="C:cytosol"/>
    <property type="evidence" value="ECO:0007669"/>
    <property type="project" value="TreeGrafter"/>
</dbReference>
<dbReference type="InterPro" id="IPR036570">
    <property type="entry name" value="HORMA_dom_sf"/>
</dbReference>
<protein>
    <recommendedName>
        <fullName evidence="4">Autophagy-related protein 13</fullName>
    </recommendedName>
</protein>
<comment type="subcellular location">
    <subcellularLocation>
        <location evidence="1">Preautophagosomal structure</location>
    </subcellularLocation>
</comment>
<evidence type="ECO:0000256" key="4">
    <source>
        <dbReference type="RuleBase" id="RU361214"/>
    </source>
</evidence>
<feature type="compositionally biased region" description="Polar residues" evidence="5">
    <location>
        <begin position="287"/>
        <end position="296"/>
    </location>
</feature>
<evidence type="ECO:0000256" key="3">
    <source>
        <dbReference type="ARBA" id="ARBA00023006"/>
    </source>
</evidence>
<comment type="similarity">
    <text evidence="2 4">Belongs to the ATG13 family. Metazoan subfamily.</text>
</comment>
<proteinExistence type="inferred from homology"/>
<dbReference type="InterPro" id="IPR040182">
    <property type="entry name" value="ATG13"/>
</dbReference>
<dbReference type="GO" id="GO:0000423">
    <property type="term" value="P:mitophagy"/>
    <property type="evidence" value="ECO:0007669"/>
    <property type="project" value="TreeGrafter"/>
</dbReference>
<dbReference type="GO" id="GO:1990316">
    <property type="term" value="C:Atg1/ULK1 kinase complex"/>
    <property type="evidence" value="ECO:0007669"/>
    <property type="project" value="InterPro"/>
</dbReference>
<organism evidence="7 8">
    <name type="scientific">Brachionus calyciflorus</name>
    <dbReference type="NCBI Taxonomy" id="104777"/>
    <lineage>
        <taxon>Eukaryota</taxon>
        <taxon>Metazoa</taxon>
        <taxon>Spiralia</taxon>
        <taxon>Gnathifera</taxon>
        <taxon>Rotifera</taxon>
        <taxon>Eurotatoria</taxon>
        <taxon>Monogononta</taxon>
        <taxon>Pseudotrocha</taxon>
        <taxon>Ploima</taxon>
        <taxon>Brachionidae</taxon>
        <taxon>Brachionus</taxon>
    </lineage>
</organism>
<dbReference type="OrthoDB" id="70161at2759"/>
<evidence type="ECO:0000313" key="7">
    <source>
        <dbReference type="EMBL" id="CAF0704320.1"/>
    </source>
</evidence>
<accession>A0A813M2D6</accession>
<dbReference type="PANTHER" id="PTHR13430:SF4">
    <property type="entry name" value="AUTOPHAGY-RELATED PROTEIN 13"/>
    <property type="match status" value="1"/>
</dbReference>
<sequence>MLASSPLNSSPNTAGSPASNFPLNNPISMNKFLTKQDREALLQYTKHFTRKAVQIIVQSRLGDKKPTKSRVYAHNTDWFNLSIKDLAQITNMTKGSLGNVETIFNTSPFCIEISLRTPENQTMILETWCILFNDQLVDPTQKVCFSVYKKMSIVLRSLMCLTRSIPTYQLSRRQNSETYVLLYRMYSGEPIVHHLGENYATAKVGTVGTPIGSIIVNVAYRTRLTMTPQNSQNSTEYCGGIQIKDDHFIPDQIRTESPGSNKIRNDSAAYSVSPSSPIDKSPRPLSENLQRRSSSNLNTISETNLLRNTSKTQPIPMRFESEVNNLQLKKYGENNVHDESSADEYNSSSVGSTPDTIYYFKLKSAAFVPSASFSNNYFSSSFSNLSNENELPPFITLLSNDFANLTTSDARNNSNDAVMAQSPPPPSSLLEYHQQQKMLANRQLKYVNSEEHIASPCSLPNFKMLEFHQNNLHESKSVLNHQATDDFVFIESKKIAFGLSNAADDLRTFFRACENAPILDSFQNDPGFTDILKDLDQQLLTYESKVAEFDDLIKSFENS</sequence>
<dbReference type="EMBL" id="CAJNOC010000006">
    <property type="protein sequence ID" value="CAF0704320.1"/>
    <property type="molecule type" value="Genomic_DNA"/>
</dbReference>
<gene>
    <name evidence="7" type="ORF">OXX778_LOCUS135</name>
</gene>
<dbReference type="PANTHER" id="PTHR13430">
    <property type="match status" value="1"/>
</dbReference>
<feature type="region of interest" description="Disordered" evidence="5">
    <location>
        <begin position="1"/>
        <end position="22"/>
    </location>
</feature>
<feature type="compositionally biased region" description="Polar residues" evidence="5">
    <location>
        <begin position="255"/>
        <end position="278"/>
    </location>
</feature>
<dbReference type="GO" id="GO:0034727">
    <property type="term" value="P:piecemeal microautophagy of the nucleus"/>
    <property type="evidence" value="ECO:0007669"/>
    <property type="project" value="TreeGrafter"/>
</dbReference>
<feature type="domain" description="Autophagy-related protein 13 N-terminal" evidence="6">
    <location>
        <begin position="117"/>
        <end position="223"/>
    </location>
</feature>
<evidence type="ECO:0000256" key="5">
    <source>
        <dbReference type="SAM" id="MobiDB-lite"/>
    </source>
</evidence>
<dbReference type="GO" id="GO:0034497">
    <property type="term" value="P:protein localization to phagophore assembly site"/>
    <property type="evidence" value="ECO:0007669"/>
    <property type="project" value="TreeGrafter"/>
</dbReference>
<dbReference type="Proteomes" id="UP000663879">
    <property type="component" value="Unassembled WGS sequence"/>
</dbReference>
<comment type="caution">
    <text evidence="7">The sequence shown here is derived from an EMBL/GenBank/DDBJ whole genome shotgun (WGS) entry which is preliminary data.</text>
</comment>